<organism evidence="2 3">
    <name type="scientific">Heracleum sosnowskyi</name>
    <dbReference type="NCBI Taxonomy" id="360622"/>
    <lineage>
        <taxon>Eukaryota</taxon>
        <taxon>Viridiplantae</taxon>
        <taxon>Streptophyta</taxon>
        <taxon>Embryophyta</taxon>
        <taxon>Tracheophyta</taxon>
        <taxon>Spermatophyta</taxon>
        <taxon>Magnoliopsida</taxon>
        <taxon>eudicotyledons</taxon>
        <taxon>Gunneridae</taxon>
        <taxon>Pentapetalae</taxon>
        <taxon>asterids</taxon>
        <taxon>campanulids</taxon>
        <taxon>Apiales</taxon>
        <taxon>Apiaceae</taxon>
        <taxon>Apioideae</taxon>
        <taxon>apioid superclade</taxon>
        <taxon>Tordylieae</taxon>
        <taxon>Tordyliinae</taxon>
        <taxon>Heracleum</taxon>
    </lineage>
</organism>
<dbReference type="AlphaFoldDB" id="A0AAD8N4T6"/>
<feature type="region of interest" description="Disordered" evidence="1">
    <location>
        <begin position="1"/>
        <end position="81"/>
    </location>
</feature>
<proteinExistence type="predicted"/>
<evidence type="ECO:0000313" key="2">
    <source>
        <dbReference type="EMBL" id="KAK1396062.1"/>
    </source>
</evidence>
<gene>
    <name evidence="2" type="ORF">POM88_005925</name>
</gene>
<reference evidence="2" key="1">
    <citation type="submission" date="2023-02" db="EMBL/GenBank/DDBJ databases">
        <title>Genome of toxic invasive species Heracleum sosnowskyi carries increased number of genes despite the absence of recent whole-genome duplications.</title>
        <authorList>
            <person name="Schelkunov M."/>
            <person name="Shtratnikova V."/>
            <person name="Makarenko M."/>
            <person name="Klepikova A."/>
            <person name="Omelchenko D."/>
            <person name="Novikova G."/>
            <person name="Obukhova E."/>
            <person name="Bogdanov V."/>
            <person name="Penin A."/>
            <person name="Logacheva M."/>
        </authorList>
    </citation>
    <scope>NUCLEOTIDE SEQUENCE</scope>
    <source>
        <strain evidence="2">Hsosn_3</strain>
        <tissue evidence="2">Leaf</tissue>
    </source>
</reference>
<reference evidence="2" key="2">
    <citation type="submission" date="2023-05" db="EMBL/GenBank/DDBJ databases">
        <authorList>
            <person name="Schelkunov M.I."/>
        </authorList>
    </citation>
    <scope>NUCLEOTIDE SEQUENCE</scope>
    <source>
        <strain evidence="2">Hsosn_3</strain>
        <tissue evidence="2">Leaf</tissue>
    </source>
</reference>
<evidence type="ECO:0000313" key="3">
    <source>
        <dbReference type="Proteomes" id="UP001237642"/>
    </source>
</evidence>
<protein>
    <submittedName>
        <fullName evidence="2">Uncharacterized protein</fullName>
    </submittedName>
</protein>
<dbReference type="EMBL" id="JAUIZM010000002">
    <property type="protein sequence ID" value="KAK1396062.1"/>
    <property type="molecule type" value="Genomic_DNA"/>
</dbReference>
<feature type="compositionally biased region" description="Basic residues" evidence="1">
    <location>
        <begin position="1"/>
        <end position="11"/>
    </location>
</feature>
<dbReference type="Proteomes" id="UP001237642">
    <property type="component" value="Unassembled WGS sequence"/>
</dbReference>
<evidence type="ECO:0000256" key="1">
    <source>
        <dbReference type="SAM" id="MobiDB-lite"/>
    </source>
</evidence>
<feature type="compositionally biased region" description="Basic and acidic residues" evidence="1">
    <location>
        <begin position="12"/>
        <end position="28"/>
    </location>
</feature>
<keyword evidence="3" id="KW-1185">Reference proteome</keyword>
<accession>A0AAD8N4T6</accession>
<comment type="caution">
    <text evidence="2">The sequence shown here is derived from an EMBL/GenBank/DDBJ whole genome shotgun (WGS) entry which is preliminary data.</text>
</comment>
<name>A0AAD8N4T6_9APIA</name>
<sequence length="230" mass="25822">MRNSVQRKKGKEKMADGNEDYDPGHDAGNDGDVSVTPPKETNKTNKRKLLMGCGPTTRSRANAAAKPGTEDTSQKEGTCPSPLPGISANPLIELPQAANAGNGSMADFFTLRKRQQEEARIKRLKWKKLKSKKLKWKRPKRKKLLQLQVRRLSRILTDIEEGDVLVPQRMRGKTRMDKVHMRSLDKRLVIGMNEFFQPIAENDKVLSELSSFLGTLAKCNSPKSGVRDLE</sequence>